<dbReference type="InterPro" id="IPR029044">
    <property type="entry name" value="Nucleotide-diphossugar_trans"/>
</dbReference>
<dbReference type="CDD" id="cd04186">
    <property type="entry name" value="GT_2_like_c"/>
    <property type="match status" value="1"/>
</dbReference>
<name>A0A6J6W987_9ZZZZ</name>
<dbReference type="AlphaFoldDB" id="A0A6J6W987"/>
<dbReference type="Pfam" id="PF13641">
    <property type="entry name" value="Glyco_tranf_2_3"/>
    <property type="match status" value="1"/>
</dbReference>
<evidence type="ECO:0000313" key="1">
    <source>
        <dbReference type="EMBL" id="CAB4780439.1"/>
    </source>
</evidence>
<reference evidence="1" key="1">
    <citation type="submission" date="2020-05" db="EMBL/GenBank/DDBJ databases">
        <authorList>
            <person name="Chiriac C."/>
            <person name="Salcher M."/>
            <person name="Ghai R."/>
            <person name="Kavagutti S V."/>
        </authorList>
    </citation>
    <scope>NUCLEOTIDE SEQUENCE</scope>
</reference>
<dbReference type="PANTHER" id="PTHR43179:SF7">
    <property type="entry name" value="RHAMNOSYLTRANSFERASE WBBL"/>
    <property type="match status" value="1"/>
</dbReference>
<gene>
    <name evidence="1" type="ORF">UFOPK2925_00820</name>
</gene>
<dbReference type="PANTHER" id="PTHR43179">
    <property type="entry name" value="RHAMNOSYLTRANSFERASE WBBL"/>
    <property type="match status" value="1"/>
</dbReference>
<accession>A0A6J6W987</accession>
<dbReference type="EMBL" id="CAEZZU010000112">
    <property type="protein sequence ID" value="CAB4780439.1"/>
    <property type="molecule type" value="Genomic_DNA"/>
</dbReference>
<protein>
    <submittedName>
        <fullName evidence="1">Unannotated protein</fullName>
    </submittedName>
</protein>
<proteinExistence type="predicted"/>
<organism evidence="1">
    <name type="scientific">freshwater metagenome</name>
    <dbReference type="NCBI Taxonomy" id="449393"/>
    <lineage>
        <taxon>unclassified sequences</taxon>
        <taxon>metagenomes</taxon>
        <taxon>ecological metagenomes</taxon>
    </lineage>
</organism>
<sequence>MTREWAAVVVAYDSGPLLLDCVRSLLGDDSAGAPPEVVVVDNFVSSKPAESVAQIEAEFPGVSVIRPGANLGYARAANLGIAATKAAIVAVINPDALLIAGSAAGVMDRFESEPTLGALGPKIREADGAIYPSARMVPSNIDALGHALFGSIKPNNKATRRYRELDCDPEVARSVDWVSGAALWLRREALDQIGGWDEAYFMYVEDVDLCWRLKAAGWGVEYSPSAQVTHVQGVSTGRTPFRMIAAHHRSAFRFASKRWSGVKRVLLAPTALLLSLRCAVAMLSQLVRHQRASVRVP</sequence>
<dbReference type="Gene3D" id="3.90.550.10">
    <property type="entry name" value="Spore Coat Polysaccharide Biosynthesis Protein SpsA, Chain A"/>
    <property type="match status" value="1"/>
</dbReference>
<dbReference type="SUPFAM" id="SSF53448">
    <property type="entry name" value="Nucleotide-diphospho-sugar transferases"/>
    <property type="match status" value="1"/>
</dbReference>